<proteinExistence type="predicted"/>
<reference evidence="2" key="1">
    <citation type="submission" date="2022-11" db="UniProtKB">
        <authorList>
            <consortium name="WormBaseParasite"/>
        </authorList>
    </citation>
    <scope>IDENTIFICATION</scope>
</reference>
<evidence type="ECO:0000313" key="2">
    <source>
        <dbReference type="WBParaSite" id="PS1159_v2.g16822.t1"/>
    </source>
</evidence>
<dbReference type="Proteomes" id="UP000887580">
    <property type="component" value="Unplaced"/>
</dbReference>
<accession>A0AC35FEQ6</accession>
<name>A0AC35FEQ6_9BILA</name>
<sequence length="363" mass="40474">MLLNKNGPGALNISADDQIKQQQSVSSATGSSLSANVSNSIVSRQITQRISYQHLLSNNILGPAESFKVEDALPFNPIETQPLQIKKLFTPGRSFPKELQKTPTRLFNDDFGTPFNLNYRKRGAKRKIFSKISHSVEKRNARERTRVHTVNQAFSILKVHLPSLRANAKRVSKLKILRTAIDYINRLKTILQNDNQNALNNTLRMALENDNTFAKNVFSSAIPPEEPKSSEDNCLRLSKPYQSNVSFLAETNHDTLASVFAANASAAENIRASTLFTQAFDANQSSALIKFPYVGYENLYMRSGANYMAYPPTATNGTENREIPGISSSIPVSYVTDPSAFYYHNVAQTNDYSVINSTTNVYF</sequence>
<organism evidence="1 2">
    <name type="scientific">Panagrolaimus sp. PS1159</name>
    <dbReference type="NCBI Taxonomy" id="55785"/>
    <lineage>
        <taxon>Eukaryota</taxon>
        <taxon>Metazoa</taxon>
        <taxon>Ecdysozoa</taxon>
        <taxon>Nematoda</taxon>
        <taxon>Chromadorea</taxon>
        <taxon>Rhabditida</taxon>
        <taxon>Tylenchina</taxon>
        <taxon>Panagrolaimomorpha</taxon>
        <taxon>Panagrolaimoidea</taxon>
        <taxon>Panagrolaimidae</taxon>
        <taxon>Panagrolaimus</taxon>
    </lineage>
</organism>
<protein>
    <submittedName>
        <fullName evidence="2">BHLH domain-containing protein</fullName>
    </submittedName>
</protein>
<dbReference type="WBParaSite" id="PS1159_v2.g16822.t1">
    <property type="protein sequence ID" value="PS1159_v2.g16822.t1"/>
    <property type="gene ID" value="PS1159_v2.g16822"/>
</dbReference>
<evidence type="ECO:0000313" key="1">
    <source>
        <dbReference type="Proteomes" id="UP000887580"/>
    </source>
</evidence>